<evidence type="ECO:0000259" key="1">
    <source>
        <dbReference type="Pfam" id="PF00710"/>
    </source>
</evidence>
<dbReference type="Pfam" id="PF00710">
    <property type="entry name" value="Asparaginase"/>
    <property type="match status" value="1"/>
</dbReference>
<dbReference type="PANTHER" id="PTHR11707:SF28">
    <property type="entry name" value="60 KDA LYSOPHOSPHOLIPASE"/>
    <property type="match status" value="1"/>
</dbReference>
<dbReference type="AlphaFoldDB" id="A0A1W1D2T6"/>
<dbReference type="InterPro" id="IPR036152">
    <property type="entry name" value="Asp/glu_Ase-like_sf"/>
</dbReference>
<dbReference type="PIRSF" id="PIRSF500176">
    <property type="entry name" value="L_ASNase"/>
    <property type="match status" value="1"/>
</dbReference>
<dbReference type="EMBL" id="FPHP01000010">
    <property type="protein sequence ID" value="SFV74951.1"/>
    <property type="molecule type" value="Genomic_DNA"/>
</dbReference>
<dbReference type="InterPro" id="IPR006034">
    <property type="entry name" value="Asparaginase/glutaminase-like"/>
</dbReference>
<organism evidence="2">
    <name type="scientific">hydrothermal vent metagenome</name>
    <dbReference type="NCBI Taxonomy" id="652676"/>
    <lineage>
        <taxon>unclassified sequences</taxon>
        <taxon>metagenomes</taxon>
        <taxon>ecological metagenomes</taxon>
    </lineage>
</organism>
<dbReference type="PRINTS" id="PR00139">
    <property type="entry name" value="ASNGLNASE"/>
</dbReference>
<proteinExistence type="predicted"/>
<dbReference type="InterPro" id="IPR037152">
    <property type="entry name" value="L-asparaginase_N_sf"/>
</dbReference>
<evidence type="ECO:0000313" key="2">
    <source>
        <dbReference type="EMBL" id="SFV74951.1"/>
    </source>
</evidence>
<feature type="domain" description="L-asparaginase N-terminal" evidence="1">
    <location>
        <begin position="2"/>
        <end position="152"/>
    </location>
</feature>
<dbReference type="SUPFAM" id="SSF53774">
    <property type="entry name" value="Glutaminase/Asparaginase"/>
    <property type="match status" value="1"/>
</dbReference>
<gene>
    <name evidence="2" type="ORF">MNB_SM-3-935</name>
</gene>
<protein>
    <submittedName>
        <fullName evidence="2">Asparaginase</fullName>
    </submittedName>
</protein>
<dbReference type="PIRSF" id="PIRSF001220">
    <property type="entry name" value="L-ASNase_gatD"/>
    <property type="match status" value="1"/>
</dbReference>
<name>A0A1W1D2T6_9ZZZZ</name>
<dbReference type="PANTHER" id="PTHR11707">
    <property type="entry name" value="L-ASPARAGINASE"/>
    <property type="match status" value="1"/>
</dbReference>
<reference evidence="2" key="1">
    <citation type="submission" date="2016-10" db="EMBL/GenBank/DDBJ databases">
        <authorList>
            <person name="de Groot N.N."/>
        </authorList>
    </citation>
    <scope>NUCLEOTIDE SEQUENCE</scope>
</reference>
<sequence>MFILNTGGTFNKQYNAKNGLLEVPFHNNVVEKILKSYLDSYDLAGAIYKDSLEMDLNDRKMLANIILESKDDTFIVIHGTDTMKESAEFVDTIVEDKKIIFVGAMQPFSIDPIEASLNLGLAIGFAKALEKNGTYICMNGYIKPWNQIEKNQQEGKFELV</sequence>
<dbReference type="InterPro" id="IPR027474">
    <property type="entry name" value="L-asparaginase_N"/>
</dbReference>
<dbReference type="Gene3D" id="3.40.50.1170">
    <property type="entry name" value="L-asparaginase, N-terminal domain"/>
    <property type="match status" value="1"/>
</dbReference>
<accession>A0A1W1D2T6</accession>